<dbReference type="OrthoDB" id="9808948at2"/>
<keyword evidence="14" id="KW-0449">Lipoprotein</keyword>
<name>D3HMB3_LEGLN</name>
<evidence type="ECO:0000256" key="9">
    <source>
        <dbReference type="ARBA" id="ARBA00023065"/>
    </source>
</evidence>
<evidence type="ECO:0000256" key="4">
    <source>
        <dbReference type="ARBA" id="ARBA00022452"/>
    </source>
</evidence>
<dbReference type="KEGG" id="llo:LLO_3149"/>
<keyword evidence="7" id="KW-0732">Signal</keyword>
<evidence type="ECO:0000256" key="8">
    <source>
        <dbReference type="ARBA" id="ARBA00023047"/>
    </source>
</evidence>
<dbReference type="AlphaFoldDB" id="D3HMB3"/>
<dbReference type="Proteomes" id="UP000001060">
    <property type="component" value="Chromosome"/>
</dbReference>
<keyword evidence="13" id="KW-0998">Cell outer membrane</keyword>
<dbReference type="eggNOG" id="COG1596">
    <property type="taxonomic scope" value="Bacteria"/>
</dbReference>
<keyword evidence="3" id="KW-0813">Transport</keyword>
<organism evidence="17 18">
    <name type="scientific">Legionella longbeachae serogroup 1 (strain NSW150)</name>
    <dbReference type="NCBI Taxonomy" id="661367"/>
    <lineage>
        <taxon>Bacteria</taxon>
        <taxon>Pseudomonadati</taxon>
        <taxon>Pseudomonadota</taxon>
        <taxon>Gammaproteobacteria</taxon>
        <taxon>Legionellales</taxon>
        <taxon>Legionellaceae</taxon>
        <taxon>Legionella</taxon>
    </lineage>
</organism>
<evidence type="ECO:0000313" key="18">
    <source>
        <dbReference type="Proteomes" id="UP000001060"/>
    </source>
</evidence>
<dbReference type="InterPro" id="IPR054765">
    <property type="entry name" value="SLBB_dom"/>
</dbReference>
<dbReference type="InterPro" id="IPR049712">
    <property type="entry name" value="Poly_export"/>
</dbReference>
<dbReference type="Gene3D" id="3.10.560.10">
    <property type="entry name" value="Outer membrane lipoprotein wza domain like"/>
    <property type="match status" value="2"/>
</dbReference>
<dbReference type="GO" id="GO:0006811">
    <property type="term" value="P:monoatomic ion transport"/>
    <property type="evidence" value="ECO:0007669"/>
    <property type="project" value="UniProtKB-KW"/>
</dbReference>
<evidence type="ECO:0000259" key="15">
    <source>
        <dbReference type="Pfam" id="PF02563"/>
    </source>
</evidence>
<feature type="domain" description="SLBB" evidence="16">
    <location>
        <begin position="158"/>
        <end position="231"/>
    </location>
</feature>
<evidence type="ECO:0000256" key="11">
    <source>
        <dbReference type="ARBA" id="ARBA00023136"/>
    </source>
</evidence>
<protein>
    <submittedName>
        <fullName evidence="17">Capsule polysaccharide export protein bexD</fullName>
    </submittedName>
</protein>
<dbReference type="STRING" id="661367.LLO_3149"/>
<dbReference type="EMBL" id="FN650140">
    <property type="protein sequence ID" value="CBJ13602.1"/>
    <property type="molecule type" value="Genomic_DNA"/>
</dbReference>
<comment type="subcellular location">
    <subcellularLocation>
        <location evidence="1">Cell outer membrane</location>
        <topology evidence="1">Multi-pass membrane protein</topology>
    </subcellularLocation>
</comment>
<evidence type="ECO:0000256" key="5">
    <source>
        <dbReference type="ARBA" id="ARBA00022597"/>
    </source>
</evidence>
<dbReference type="GO" id="GO:0015159">
    <property type="term" value="F:polysaccharide transmembrane transporter activity"/>
    <property type="evidence" value="ECO:0007669"/>
    <property type="project" value="InterPro"/>
</dbReference>
<evidence type="ECO:0000313" key="17">
    <source>
        <dbReference type="EMBL" id="CBJ13602.1"/>
    </source>
</evidence>
<dbReference type="HOGENOM" id="CLU_038343_4_0_6"/>
<keyword evidence="18" id="KW-1185">Reference proteome</keyword>
<feature type="domain" description="Polysaccharide export protein N-terminal" evidence="15">
    <location>
        <begin position="59"/>
        <end position="149"/>
    </location>
</feature>
<dbReference type="GO" id="GO:0009279">
    <property type="term" value="C:cell outer membrane"/>
    <property type="evidence" value="ECO:0007669"/>
    <property type="project" value="UniProtKB-SubCell"/>
</dbReference>
<evidence type="ECO:0000256" key="10">
    <source>
        <dbReference type="ARBA" id="ARBA00023114"/>
    </source>
</evidence>
<comment type="similarity">
    <text evidence="2">Belongs to the BexD/CtrA/VexA family.</text>
</comment>
<keyword evidence="4" id="KW-1134">Transmembrane beta strand</keyword>
<reference evidence="17 18" key="1">
    <citation type="journal article" date="2010" name="PLoS Genet.">
        <title>Analysis of the Legionella longbeachae genome and transcriptome uncovers unique strategies to cause Legionnaires' disease.</title>
        <authorList>
            <person name="Cazalet C."/>
            <person name="Gomez-Valero L."/>
            <person name="Rusniok C."/>
            <person name="Lomma M."/>
            <person name="Dervins-Ravault D."/>
            <person name="Newton H."/>
            <person name="Sansom F."/>
            <person name="Jarraud S."/>
            <person name="Zidane N."/>
            <person name="Ma L."/>
            <person name="Bouchier C."/>
            <person name="Etienne J."/>
            <person name="Hartland E."/>
            <person name="Buchrieser C."/>
        </authorList>
    </citation>
    <scope>NUCLEOTIDE SEQUENCE [LARGE SCALE GENOMIC DNA]</scope>
    <source>
        <strain evidence="17 18">NSW150</strain>
    </source>
</reference>
<evidence type="ECO:0000256" key="7">
    <source>
        <dbReference type="ARBA" id="ARBA00022729"/>
    </source>
</evidence>
<accession>D3HMB3</accession>
<dbReference type="InterPro" id="IPR003715">
    <property type="entry name" value="Poly_export_N"/>
</dbReference>
<dbReference type="GO" id="GO:0015288">
    <property type="term" value="F:porin activity"/>
    <property type="evidence" value="ECO:0007669"/>
    <property type="project" value="UniProtKB-KW"/>
</dbReference>
<proteinExistence type="inferred from homology"/>
<dbReference type="PANTHER" id="PTHR33619">
    <property type="entry name" value="POLYSACCHARIDE EXPORT PROTEIN GFCE-RELATED"/>
    <property type="match status" value="1"/>
</dbReference>
<evidence type="ECO:0000256" key="6">
    <source>
        <dbReference type="ARBA" id="ARBA00022692"/>
    </source>
</evidence>
<dbReference type="GO" id="GO:0046930">
    <property type="term" value="C:pore complex"/>
    <property type="evidence" value="ECO:0007669"/>
    <property type="project" value="UniProtKB-KW"/>
</dbReference>
<keyword evidence="9" id="KW-0406">Ion transport</keyword>
<keyword evidence="11" id="KW-0472">Membrane</keyword>
<evidence type="ECO:0000256" key="13">
    <source>
        <dbReference type="ARBA" id="ARBA00023237"/>
    </source>
</evidence>
<dbReference type="Pfam" id="PF02563">
    <property type="entry name" value="Poly_export"/>
    <property type="match status" value="1"/>
</dbReference>
<dbReference type="Pfam" id="PF22461">
    <property type="entry name" value="SLBB_2"/>
    <property type="match status" value="2"/>
</dbReference>
<evidence type="ECO:0000256" key="3">
    <source>
        <dbReference type="ARBA" id="ARBA00022448"/>
    </source>
</evidence>
<dbReference type="Gene3D" id="3.30.1950.10">
    <property type="entry name" value="wza like domain"/>
    <property type="match status" value="1"/>
</dbReference>
<evidence type="ECO:0000256" key="2">
    <source>
        <dbReference type="ARBA" id="ARBA00009450"/>
    </source>
</evidence>
<keyword evidence="6" id="KW-0812">Transmembrane</keyword>
<gene>
    <name evidence="17" type="primary">bexD</name>
    <name evidence="17" type="ordered locus">LLO_3149</name>
</gene>
<keyword evidence="8" id="KW-0625">Polysaccharide transport</keyword>
<dbReference type="PANTHER" id="PTHR33619:SF3">
    <property type="entry name" value="POLYSACCHARIDE EXPORT PROTEIN GFCE-RELATED"/>
    <property type="match status" value="1"/>
</dbReference>
<sequence length="369" mass="40434">MMTGCSVMPSNGPSYSKIERQGQSLYNNIQIVDVNENITQQLYHHNHKPLFSDVLKSNSGNRYKIGAGDLLELYVWEVPPATLFSNTSIVPGAPTSQLTALPGQVVNERGIISIPFAGQMRVTGLDLQQINKKIEHQLKDKAHKPQVLARLANNASSNVTVVGEVVSSMRMPLTPAKERLLDALAAAHGTKQPIEKTTIQITRGPKVYSLPLDTVIRDPRQNIVLQSGDVITALFQSLSFTVLGATGKHQEVPFEAQGISLAQALGRVGGLDDRRANPKGVFIFRFEPVSALKNWPKKPLAVGPDGKLPVIYRIDLKDPGSLFLAQSFPIKDHDILYVSNAPITEVQKFFNMLVSISSPIFFATQVIRA</sequence>
<keyword evidence="5" id="KW-0762">Sugar transport</keyword>
<evidence type="ECO:0000256" key="1">
    <source>
        <dbReference type="ARBA" id="ARBA00004571"/>
    </source>
</evidence>
<evidence type="ECO:0000256" key="14">
    <source>
        <dbReference type="ARBA" id="ARBA00023288"/>
    </source>
</evidence>
<evidence type="ECO:0000256" key="12">
    <source>
        <dbReference type="ARBA" id="ARBA00023139"/>
    </source>
</evidence>
<keyword evidence="12" id="KW-0564">Palmitate</keyword>
<keyword evidence="10" id="KW-0626">Porin</keyword>
<evidence type="ECO:0000259" key="16">
    <source>
        <dbReference type="Pfam" id="PF22461"/>
    </source>
</evidence>
<feature type="domain" description="SLBB" evidence="16">
    <location>
        <begin position="240"/>
        <end position="338"/>
    </location>
</feature>